<organism evidence="1 2">
    <name type="scientific">Blomia tropicalis</name>
    <name type="common">Mite</name>
    <dbReference type="NCBI Taxonomy" id="40697"/>
    <lineage>
        <taxon>Eukaryota</taxon>
        <taxon>Metazoa</taxon>
        <taxon>Ecdysozoa</taxon>
        <taxon>Arthropoda</taxon>
        <taxon>Chelicerata</taxon>
        <taxon>Arachnida</taxon>
        <taxon>Acari</taxon>
        <taxon>Acariformes</taxon>
        <taxon>Sarcoptiformes</taxon>
        <taxon>Astigmata</taxon>
        <taxon>Glycyphagoidea</taxon>
        <taxon>Echimyopodidae</taxon>
        <taxon>Blomia</taxon>
    </lineage>
</organism>
<dbReference type="EMBL" id="JAPWDV010000003">
    <property type="protein sequence ID" value="KAJ6217511.1"/>
    <property type="molecule type" value="Genomic_DNA"/>
</dbReference>
<keyword evidence="2" id="KW-1185">Reference proteome</keyword>
<dbReference type="Gene3D" id="1.10.720.60">
    <property type="match status" value="1"/>
</dbReference>
<dbReference type="PANTHER" id="PTHR20371:SF1">
    <property type="entry name" value="ENOLASE-PHOSPHATASE E1"/>
    <property type="match status" value="1"/>
</dbReference>
<accession>A0A9Q0RLM7</accession>
<gene>
    <name evidence="1" type="ORF">RDWZM_008668</name>
</gene>
<dbReference type="Gene3D" id="3.40.50.1000">
    <property type="entry name" value="HAD superfamily/HAD-like"/>
    <property type="match status" value="1"/>
</dbReference>
<dbReference type="GO" id="GO:0043874">
    <property type="term" value="F:acireductone synthase activity"/>
    <property type="evidence" value="ECO:0007669"/>
    <property type="project" value="TreeGrafter"/>
</dbReference>
<dbReference type="InterPro" id="IPR023214">
    <property type="entry name" value="HAD_sf"/>
</dbReference>
<evidence type="ECO:0000313" key="1">
    <source>
        <dbReference type="EMBL" id="KAJ6217511.1"/>
    </source>
</evidence>
<sequence>MATSSSTLTGLYVPPGPKYFPRPRMIVYRFLDVIKQKHNLVVEILTYVRANLYPFLQKYWDRPELMSMIDGLRNESCDDSQVNDNAPPIVPARQTPSAIQDSVVLYVAWKCMREHNRLDLGHDSTNLQNLVHWVLLDGIITDQWVVSIDRAFIDTFEHFSLNRVPQLLLSTVTHQLFDTCRLLSKTNHGDLTRFLNFLDVPMDTRSKNTYAFIATQFNMASSDILFIAFSDTECKKAARAGFRVAKIKQRNQPVPRMKLITVVNDLSEVRIA</sequence>
<comment type="caution">
    <text evidence="1">The sequence shown here is derived from an EMBL/GenBank/DDBJ whole genome shotgun (WGS) entry which is preliminary data.</text>
</comment>
<dbReference type="PANTHER" id="PTHR20371">
    <property type="entry name" value="ENOLASE-PHOSPHATASE E1"/>
    <property type="match status" value="1"/>
</dbReference>
<dbReference type="OrthoDB" id="6510516at2759"/>
<dbReference type="GO" id="GO:0019509">
    <property type="term" value="P:L-methionine salvage from methylthioadenosine"/>
    <property type="evidence" value="ECO:0007669"/>
    <property type="project" value="TreeGrafter"/>
</dbReference>
<evidence type="ECO:0000313" key="2">
    <source>
        <dbReference type="Proteomes" id="UP001142055"/>
    </source>
</evidence>
<dbReference type="AlphaFoldDB" id="A0A9Q0RLM7"/>
<protein>
    <submittedName>
        <fullName evidence="1">Uncharacterized protein</fullName>
    </submittedName>
</protein>
<proteinExistence type="predicted"/>
<reference evidence="1" key="1">
    <citation type="submission" date="2022-12" db="EMBL/GenBank/DDBJ databases">
        <title>Genome assemblies of Blomia tropicalis.</title>
        <authorList>
            <person name="Cui Y."/>
        </authorList>
    </citation>
    <scope>NUCLEOTIDE SEQUENCE</scope>
    <source>
        <tissue evidence="1">Adult mites</tissue>
    </source>
</reference>
<dbReference type="Proteomes" id="UP001142055">
    <property type="component" value="Chromosome 3"/>
</dbReference>
<name>A0A9Q0RLM7_BLOTA</name>